<evidence type="ECO:0000313" key="3">
    <source>
        <dbReference type="Proteomes" id="UP000054526"/>
    </source>
</evidence>
<comment type="caution">
    <text evidence="2">The sequence shown here is derived from an EMBL/GenBank/DDBJ whole genome shotgun (WGS) entry which is preliminary data.</text>
</comment>
<accession>A0ABR5A5X8</accession>
<protein>
    <submittedName>
        <fullName evidence="2">Uncharacterized protein</fullName>
    </submittedName>
</protein>
<sequence length="109" mass="12525">MPMITIVFYGLLTIAVFLSVIGVILNPKISWLAGLVWYVVSFWGSWSIGLYLLVFPFTLWTFALAHILRFIKKPTHTVVCLAVGILLWIVSINVFDDYWLFYPFSHLLG</sequence>
<dbReference type="EMBL" id="JXAL01000008">
    <property type="protein sequence ID" value="KIL36429.1"/>
    <property type="molecule type" value="Genomic_DNA"/>
</dbReference>
<gene>
    <name evidence="2" type="ORF">SD71_07360</name>
</gene>
<feature type="transmembrane region" description="Helical" evidence="1">
    <location>
        <begin position="45"/>
        <end position="65"/>
    </location>
</feature>
<feature type="transmembrane region" description="Helical" evidence="1">
    <location>
        <begin position="7"/>
        <end position="25"/>
    </location>
</feature>
<dbReference type="Proteomes" id="UP000054526">
    <property type="component" value="Unassembled WGS sequence"/>
</dbReference>
<name>A0ABR5A5X8_9BACL</name>
<reference evidence="2 3" key="1">
    <citation type="submission" date="2014-12" db="EMBL/GenBank/DDBJ databases">
        <title>Draft genome sequence of Cohnella kolymensis strain B-2846.</title>
        <authorList>
            <person name="Karlyshev A.V."/>
            <person name="Kudryashova E.B."/>
        </authorList>
    </citation>
    <scope>NUCLEOTIDE SEQUENCE [LARGE SCALE GENOMIC DNA]</scope>
    <source>
        <strain evidence="2 3">VKM B-2846</strain>
    </source>
</reference>
<organism evidence="2 3">
    <name type="scientific">Cohnella kolymensis</name>
    <dbReference type="NCBI Taxonomy" id="1590652"/>
    <lineage>
        <taxon>Bacteria</taxon>
        <taxon>Bacillati</taxon>
        <taxon>Bacillota</taxon>
        <taxon>Bacilli</taxon>
        <taxon>Bacillales</taxon>
        <taxon>Paenibacillaceae</taxon>
        <taxon>Cohnella</taxon>
    </lineage>
</organism>
<keyword evidence="1" id="KW-1133">Transmembrane helix</keyword>
<keyword evidence="1" id="KW-0812">Transmembrane</keyword>
<keyword evidence="1" id="KW-0472">Membrane</keyword>
<feature type="transmembrane region" description="Helical" evidence="1">
    <location>
        <begin position="77"/>
        <end position="95"/>
    </location>
</feature>
<evidence type="ECO:0000313" key="2">
    <source>
        <dbReference type="EMBL" id="KIL36429.1"/>
    </source>
</evidence>
<keyword evidence="3" id="KW-1185">Reference proteome</keyword>
<proteinExistence type="predicted"/>
<evidence type="ECO:0000256" key="1">
    <source>
        <dbReference type="SAM" id="Phobius"/>
    </source>
</evidence>